<proteinExistence type="predicted"/>
<dbReference type="EMBL" id="GGEC01008321">
    <property type="protein sequence ID" value="MBW88804.1"/>
    <property type="molecule type" value="Transcribed_RNA"/>
</dbReference>
<dbReference type="PANTHER" id="PTHR33870:SF4">
    <property type="entry name" value="CARDIOMYOPATHY-ASSOCIATED PROTEIN"/>
    <property type="match status" value="1"/>
</dbReference>
<feature type="compositionally biased region" description="Basic and acidic residues" evidence="1">
    <location>
        <begin position="773"/>
        <end position="789"/>
    </location>
</feature>
<sequence>MDLGGEDILQLEQESHSGADIQVIGSHGGGEESDFVAGSPRHVPSDDFTLSAHDEREMSVVTGQVSDASCTELDQLDSSILDVKTIVRPCQDEIGELDSTSSSFQRAFENRTLPIVEEEHPPVVVKSIPEEPILCSQEAEHVEEHAVGGEHILQLEQEPHSGAGIQVNGSQGGVEELDFVAGSPKHMPLDDFNLSPHDEREMSVVTRQVSGAFPDISSSETKHLEEHPLRRDKTILSEQDPVHSSNSDVTIDANSHQDVNVIVASSSYQHVHSDEKSLLEFEKRPSWADKSIIEPSSNDHSELQEPSGALARIPEEVNNTSNISALNIHDHEDKLSRITTSFTSDSTSVPSDSPEYKTPATGLYLKNNILDKFVYKDSDHVLERSNSSAEAYGSPMGELYEDYIEIKEIDEGLLSELDAVGDFSVKEVLGESLHDEQMTGENNSGSLNSDMLPNGSSLTEIPVLEIRSIEDFDLAFEQLHERADVGEVIPPNEIKNQFFEHEPSGLGQTSSELLVAEAKSLEDVHITMNQDSRENFDEPSRPSNSKDVVVAVKEAGSTKDLPVLEVQTVEDIGLAFEPLQEGADVEDVIIPSVTEQSPVANELKDPGQTSANLQVVEARSLEDINTAMKQVLEGNTEEQSRSSHLKDKTAKGDELGSTNEIPILEARTFEDINLAFKQLEEGADVEEVILPSSFERQLVVDESNDSGRTNSHLHVVQAKSLEDIHVAMKHVSGSNTENIPEAADPKDGWEKVDEVSASGDNTSRMLEANDVNFTKDMEAIEVGSTKESRSSNVEPSVHETSSTDA</sequence>
<protein>
    <submittedName>
        <fullName evidence="2">Uncharacterized protein</fullName>
    </submittedName>
</protein>
<feature type="compositionally biased region" description="Basic and acidic residues" evidence="1">
    <location>
        <begin position="638"/>
        <end position="654"/>
    </location>
</feature>
<name>A0A2P2J5S3_RHIMU</name>
<evidence type="ECO:0000313" key="2">
    <source>
        <dbReference type="EMBL" id="MBW88804.1"/>
    </source>
</evidence>
<feature type="compositionally biased region" description="Polar residues" evidence="1">
    <location>
        <begin position="790"/>
        <end position="805"/>
    </location>
</feature>
<dbReference type="PANTHER" id="PTHR33870">
    <property type="entry name" value="CARDIOMYOPATHY-ASSOCIATED PROTEIN"/>
    <property type="match status" value="1"/>
</dbReference>
<reference evidence="2" key="1">
    <citation type="submission" date="2018-02" db="EMBL/GenBank/DDBJ databases">
        <title>Rhizophora mucronata_Transcriptome.</title>
        <authorList>
            <person name="Meera S.P."/>
            <person name="Sreeshan A."/>
            <person name="Augustine A."/>
        </authorList>
    </citation>
    <scope>NUCLEOTIDE SEQUENCE</scope>
    <source>
        <tissue evidence="2">Leaf</tissue>
    </source>
</reference>
<feature type="region of interest" description="Disordered" evidence="1">
    <location>
        <begin position="735"/>
        <end position="805"/>
    </location>
</feature>
<feature type="compositionally biased region" description="Basic and acidic residues" evidence="1">
    <location>
        <begin position="743"/>
        <end position="754"/>
    </location>
</feature>
<feature type="region of interest" description="Disordered" evidence="1">
    <location>
        <begin position="1"/>
        <end position="48"/>
    </location>
</feature>
<accession>A0A2P2J5S3</accession>
<feature type="region of interest" description="Disordered" evidence="1">
    <location>
        <begin position="632"/>
        <end position="657"/>
    </location>
</feature>
<organism evidence="2">
    <name type="scientific">Rhizophora mucronata</name>
    <name type="common">Asiatic mangrove</name>
    <dbReference type="NCBI Taxonomy" id="61149"/>
    <lineage>
        <taxon>Eukaryota</taxon>
        <taxon>Viridiplantae</taxon>
        <taxon>Streptophyta</taxon>
        <taxon>Embryophyta</taxon>
        <taxon>Tracheophyta</taxon>
        <taxon>Spermatophyta</taxon>
        <taxon>Magnoliopsida</taxon>
        <taxon>eudicotyledons</taxon>
        <taxon>Gunneridae</taxon>
        <taxon>Pentapetalae</taxon>
        <taxon>rosids</taxon>
        <taxon>fabids</taxon>
        <taxon>Malpighiales</taxon>
        <taxon>Rhizophoraceae</taxon>
        <taxon>Rhizophora</taxon>
    </lineage>
</organism>
<dbReference type="AlphaFoldDB" id="A0A2P2J5S3"/>
<evidence type="ECO:0000256" key="1">
    <source>
        <dbReference type="SAM" id="MobiDB-lite"/>
    </source>
</evidence>